<dbReference type="Pfam" id="PF18962">
    <property type="entry name" value="Por_Secre_tail"/>
    <property type="match status" value="1"/>
</dbReference>
<dbReference type="EMBL" id="JAKKDV010000006">
    <property type="protein sequence ID" value="MCF7561614.1"/>
    <property type="molecule type" value="Genomic_DNA"/>
</dbReference>
<dbReference type="InterPro" id="IPR000421">
    <property type="entry name" value="FA58C"/>
</dbReference>
<keyword evidence="1 2" id="KW-0732">Signal</keyword>
<organism evidence="4 5">
    <name type="scientific">Flaviramulus multivorans</name>
    <dbReference type="NCBI Taxonomy" id="1304750"/>
    <lineage>
        <taxon>Bacteria</taxon>
        <taxon>Pseudomonadati</taxon>
        <taxon>Bacteroidota</taxon>
        <taxon>Flavobacteriia</taxon>
        <taxon>Flavobacteriales</taxon>
        <taxon>Flavobacteriaceae</taxon>
        <taxon>Flaviramulus</taxon>
    </lineage>
</organism>
<evidence type="ECO:0000256" key="1">
    <source>
        <dbReference type="ARBA" id="ARBA00022729"/>
    </source>
</evidence>
<feature type="signal peptide" evidence="2">
    <location>
        <begin position="1"/>
        <end position="23"/>
    </location>
</feature>
<proteinExistence type="predicted"/>
<dbReference type="Pfam" id="PF22633">
    <property type="entry name" value="F5_F8_type_C_2"/>
    <property type="match status" value="1"/>
</dbReference>
<evidence type="ECO:0000313" key="5">
    <source>
        <dbReference type="Proteomes" id="UP001200022"/>
    </source>
</evidence>
<comment type="caution">
    <text evidence="4">The sequence shown here is derived from an EMBL/GenBank/DDBJ whole genome shotgun (WGS) entry which is preliminary data.</text>
</comment>
<gene>
    <name evidence="4" type="ORF">L3X39_13285</name>
</gene>
<dbReference type="NCBIfam" id="TIGR04183">
    <property type="entry name" value="Por_Secre_tail"/>
    <property type="match status" value="1"/>
</dbReference>
<dbReference type="Proteomes" id="UP001200022">
    <property type="component" value="Unassembled WGS sequence"/>
</dbReference>
<dbReference type="Gene3D" id="2.60.120.260">
    <property type="entry name" value="Galactose-binding domain-like"/>
    <property type="match status" value="1"/>
</dbReference>
<evidence type="ECO:0000313" key="4">
    <source>
        <dbReference type="EMBL" id="MCF7561614.1"/>
    </source>
</evidence>
<protein>
    <submittedName>
        <fullName evidence="4">Discoidin domain-containing protein</fullName>
    </submittedName>
</protein>
<name>A0ABS9ILX8_9FLAO</name>
<evidence type="ECO:0000259" key="3">
    <source>
        <dbReference type="PROSITE" id="PS50022"/>
    </source>
</evidence>
<dbReference type="InterPro" id="IPR008979">
    <property type="entry name" value="Galactose-bd-like_sf"/>
</dbReference>
<feature type="chain" id="PRO_5045404846" evidence="2">
    <location>
        <begin position="24"/>
        <end position="496"/>
    </location>
</feature>
<feature type="domain" description="F5/8 type C" evidence="3">
    <location>
        <begin position="6"/>
        <end position="145"/>
    </location>
</feature>
<evidence type="ECO:0000256" key="2">
    <source>
        <dbReference type="SAM" id="SignalP"/>
    </source>
</evidence>
<dbReference type="SUPFAM" id="SSF49785">
    <property type="entry name" value="Galactose-binding domain-like"/>
    <property type="match status" value="1"/>
</dbReference>
<dbReference type="PROSITE" id="PS50022">
    <property type="entry name" value="FA58C_3"/>
    <property type="match status" value="1"/>
</dbReference>
<sequence length="496" mass="53431">MKKFTLLSIALMFLTFGYSQNLALTGVATGSNENQPASNAIDGNVGTRWETSFSDPQWITIDLGASYDIGQVVLNWEGAFASTYEIQITDDATFTTYATAYTTTTGNGGMDVIPVSETGRYVRMYGTVRGTPYGYSLWEFEIYEAVDPLTDTTLSDLTVNGSTVAGFSSNTLNYNVELPQGTTVVPTVIATTSQASPASAVVTDASSLPGTTSILVTAQNGTDTMTYNINFTVQITPMSQTFDLTFESGTTGSVASSWNVFENDSNPPFEVVANPNASGVNTSATVAKMTTLTTGAPWAGCETQHGTIWEWKLDGTTTTITIDVYKPVISDVTVKMVNTTSGTVFQIAQPNTMINTWETLTYDISSFVASGDNNNVDQIVVFPDWQDPRTTENISYFDNISWEGLITGAAPSLGTTNFTPIAFKAYPNPTKDSWTLKSKDLNITSINVFDVLGKNVLSLKPDATEVKMDASYLKSGIYFAKIDTANGSSTLKLVKQ</sequence>
<accession>A0ABS9ILX8</accession>
<keyword evidence="5" id="KW-1185">Reference proteome</keyword>
<dbReference type="RefSeq" id="WP_237232347.1">
    <property type="nucleotide sequence ID" value="NZ_JAKKDV010000006.1"/>
</dbReference>
<dbReference type="InterPro" id="IPR026444">
    <property type="entry name" value="Secre_tail"/>
</dbReference>
<reference evidence="4 5" key="1">
    <citation type="submission" date="2022-01" db="EMBL/GenBank/DDBJ databases">
        <title>Draft genome sequence of Sabulilitoribacter multivorans KCTC 32326.</title>
        <authorList>
            <person name="Oh J.-S."/>
        </authorList>
    </citation>
    <scope>NUCLEOTIDE SEQUENCE [LARGE SCALE GENOMIC DNA]</scope>
    <source>
        <strain evidence="4 5">M-M16</strain>
    </source>
</reference>